<dbReference type="KEGG" id="syc:syc1559_d"/>
<reference evidence="12 13" key="1">
    <citation type="journal article" date="2007" name="Photosyn. Res.">
        <title>Complete nucleotide sequence of the freshwater unicellular cyanobacterium Synechococcus elongatus PCC 6301 chromosome: gene content and organization.</title>
        <authorList>
            <person name="Sugita C."/>
            <person name="Ogata K."/>
            <person name="Shikata M."/>
            <person name="Jikuya H."/>
            <person name="Takano J."/>
            <person name="Furumichi M."/>
            <person name="Kanehisa M."/>
            <person name="Omata T."/>
            <person name="Sugiura M."/>
            <person name="Sugita M."/>
        </authorList>
    </citation>
    <scope>NUCLEOTIDE SEQUENCE [LARGE SCALE GENOMIC DNA]</scope>
    <source>
        <strain evidence="13">ATCC 27144 / PCC 6301 / SAUG 1402/1</strain>
    </source>
</reference>
<sequence>MTGVLTAKQERWRLRVQGVVQGIGFRPFVWRLARELGLTGWVNNDAAGAQIEVEGAIAQLQQFQQRLLVELPAAGRCDRLQQERLTLQGDREFVIATSMASEQSTAQLPPDRAPCSACLRELWDLRDRRYRYPFLNCTVCGPRASIVRQLPYDRNRTTLATFPLCPDCQREYQDPSDRRFHAQPIACPTCGPQLQLWDAQGQVLADRDRSLTEAIAALQQGKILALKGLGGFQLLVDACQTDAVQRLRDRKSRPHKPLALLLPDLEAVRQLCQISAAEAELLQSPAAPIVLLRAIASEPWLAAIAPDCCELGLMLPATPLHHLLSRDFGQPLVATSGNRSGDPLCWDEVDALESLSAIADLWLVHDRPIALPMDDSVTRIIDGQIQVLRRARGYVPTPIAIATPAEPLLILGSWQKNTPAIAADGQLQLAPYVGDLESLAARDRRQQVIEHLQTVMGLQPTAWVADAHPDAPLLAPTETRSGWHVQHHLAHVLAVAAEHQLQPPFLGLAWDGSGWGLDQTVWGSEALICQTEGWQRWRHLQLWPLLGGDRAAKEPRRSALALLWQLEGDRCWDLPELQTVFSPTERSLLQAWLSRDRGLKTSSMGRLFEAIAWICRWQGDQTYEGQVATWLENQCDPQIVGDYPLSLTETGIDWRSLLQAVWCDRQADLSTAILATRFHRSLIQLVVALAQQAGLEPVILSGGCFQNRFLLEGAIAALRSAGFQPYWAQQLPPNDGGIAAGQVLAVHWYGGSKHVLSGSGTTAQYSHAAG</sequence>
<evidence type="ECO:0000256" key="3">
    <source>
        <dbReference type="ARBA" id="ARBA00022598"/>
    </source>
</evidence>
<comment type="catalytic activity">
    <reaction evidence="9">
        <text>an acyl phosphate + H2O = a carboxylate + phosphate + H(+)</text>
        <dbReference type="Rhea" id="RHEA:14965"/>
        <dbReference type="ChEBI" id="CHEBI:15377"/>
        <dbReference type="ChEBI" id="CHEBI:15378"/>
        <dbReference type="ChEBI" id="CHEBI:29067"/>
        <dbReference type="ChEBI" id="CHEBI:43474"/>
        <dbReference type="ChEBI" id="CHEBI:59918"/>
        <dbReference type="EC" id="3.6.1.7"/>
    </reaction>
</comment>
<evidence type="ECO:0000256" key="6">
    <source>
        <dbReference type="ARBA" id="ARBA00022833"/>
    </source>
</evidence>
<dbReference type="AlphaFoldDB" id="A0A0H3K3X0"/>
<evidence type="ECO:0000256" key="5">
    <source>
        <dbReference type="ARBA" id="ARBA00022771"/>
    </source>
</evidence>
<feature type="active site" evidence="9">
    <location>
        <position position="26"/>
    </location>
</feature>
<evidence type="ECO:0000256" key="9">
    <source>
        <dbReference type="PROSITE-ProRule" id="PRU00520"/>
    </source>
</evidence>
<feature type="domain" description="YrdC-like" evidence="11">
    <location>
        <begin position="208"/>
        <end position="393"/>
    </location>
</feature>
<comment type="pathway">
    <text evidence="1">Protein modification; [NiFe] hydrogenase maturation.</text>
</comment>
<dbReference type="GO" id="GO:0016743">
    <property type="term" value="F:carboxyl- or carbamoyltransferase activity"/>
    <property type="evidence" value="ECO:0007669"/>
    <property type="project" value="UniProtKB-UniRule"/>
</dbReference>
<dbReference type="PROSITE" id="PS51163">
    <property type="entry name" value="YRDC"/>
    <property type="match status" value="1"/>
</dbReference>
<dbReference type="Pfam" id="PF00708">
    <property type="entry name" value="Acylphosphatase"/>
    <property type="match status" value="1"/>
</dbReference>
<dbReference type="UniPathway" id="UPA00335"/>
<keyword evidence="4" id="KW-0479">Metal-binding</keyword>
<dbReference type="PIRSF" id="PIRSF006256">
    <property type="entry name" value="CMPcnvr_hdrg_mat"/>
    <property type="match status" value="1"/>
</dbReference>
<keyword evidence="5" id="KW-0863">Zinc-finger</keyword>
<evidence type="ECO:0000256" key="4">
    <source>
        <dbReference type="ARBA" id="ARBA00022723"/>
    </source>
</evidence>
<protein>
    <recommendedName>
        <fullName evidence="8">Carbamoyltransferase</fullName>
        <ecNumber evidence="8">6.2.-.-</ecNumber>
    </recommendedName>
</protein>
<dbReference type="Pfam" id="PF17788">
    <property type="entry name" value="HypF_C"/>
    <property type="match status" value="1"/>
</dbReference>
<dbReference type="Gene3D" id="3.30.420.40">
    <property type="match status" value="1"/>
</dbReference>
<evidence type="ECO:0000256" key="1">
    <source>
        <dbReference type="ARBA" id="ARBA00004711"/>
    </source>
</evidence>
<keyword evidence="9" id="KW-0378">Hydrolase</keyword>
<dbReference type="Pfam" id="PF07503">
    <property type="entry name" value="zf-HYPF"/>
    <property type="match status" value="2"/>
</dbReference>
<proteinExistence type="inferred from homology"/>
<dbReference type="InterPro" id="IPR006070">
    <property type="entry name" value="Sua5-like_dom"/>
</dbReference>
<dbReference type="InterPro" id="IPR011125">
    <property type="entry name" value="Znf_HypF"/>
</dbReference>
<organism evidence="12 13">
    <name type="scientific">Synechococcus sp. (strain ATCC 27144 / PCC 6301 / SAUG 1402/1)</name>
    <name type="common">Anacystis nidulans</name>
    <dbReference type="NCBI Taxonomy" id="269084"/>
    <lineage>
        <taxon>Bacteria</taxon>
        <taxon>Bacillati</taxon>
        <taxon>Cyanobacteriota</taxon>
        <taxon>Cyanophyceae</taxon>
        <taxon>Synechococcales</taxon>
        <taxon>Synechococcaceae</taxon>
        <taxon>Synechococcus</taxon>
    </lineage>
</organism>
<dbReference type="eggNOG" id="COG0068">
    <property type="taxonomic scope" value="Bacteria"/>
</dbReference>
<dbReference type="GO" id="GO:0051604">
    <property type="term" value="P:protein maturation"/>
    <property type="evidence" value="ECO:0007669"/>
    <property type="project" value="TreeGrafter"/>
</dbReference>
<comment type="catalytic activity">
    <reaction evidence="7">
        <text>C-terminal L-cysteinyl-[HypE protein] + carbamoyl phosphate + ATP + H2O = C-terminal S-carboxamide-L-cysteinyl-[HypE protein] + AMP + phosphate + diphosphate + H(+)</text>
        <dbReference type="Rhea" id="RHEA:55636"/>
        <dbReference type="Rhea" id="RHEA-COMP:14247"/>
        <dbReference type="Rhea" id="RHEA-COMP:14392"/>
        <dbReference type="ChEBI" id="CHEBI:15377"/>
        <dbReference type="ChEBI" id="CHEBI:15378"/>
        <dbReference type="ChEBI" id="CHEBI:30616"/>
        <dbReference type="ChEBI" id="CHEBI:33019"/>
        <dbReference type="ChEBI" id="CHEBI:43474"/>
        <dbReference type="ChEBI" id="CHEBI:58228"/>
        <dbReference type="ChEBI" id="CHEBI:76913"/>
        <dbReference type="ChEBI" id="CHEBI:139126"/>
        <dbReference type="ChEBI" id="CHEBI:456215"/>
    </reaction>
</comment>
<dbReference type="Gene3D" id="3.30.420.360">
    <property type="match status" value="1"/>
</dbReference>
<evidence type="ECO:0000259" key="11">
    <source>
        <dbReference type="PROSITE" id="PS51163"/>
    </source>
</evidence>
<dbReference type="PANTHER" id="PTHR42959">
    <property type="entry name" value="CARBAMOYLTRANSFERASE"/>
    <property type="match status" value="1"/>
</dbReference>
<dbReference type="Gene3D" id="3.90.870.50">
    <property type="match status" value="1"/>
</dbReference>
<evidence type="ECO:0000313" key="13">
    <source>
        <dbReference type="Proteomes" id="UP000001175"/>
    </source>
</evidence>
<dbReference type="InterPro" id="IPR017945">
    <property type="entry name" value="DHBP_synth_RibB-like_a/b_dom"/>
</dbReference>
<gene>
    <name evidence="12" type="primary">hypF</name>
    <name evidence="12" type="ordered locus">syc1559_d</name>
</gene>
<dbReference type="NCBIfam" id="TIGR00143">
    <property type="entry name" value="hypF"/>
    <property type="match status" value="1"/>
</dbReference>
<keyword evidence="3" id="KW-0436">Ligase</keyword>
<dbReference type="InterPro" id="IPR001792">
    <property type="entry name" value="Acylphosphatase-like_dom"/>
</dbReference>
<dbReference type="GO" id="GO:0016874">
    <property type="term" value="F:ligase activity"/>
    <property type="evidence" value="ECO:0007669"/>
    <property type="project" value="UniProtKB-UniRule"/>
</dbReference>
<dbReference type="GO" id="GO:0003998">
    <property type="term" value="F:acylphosphatase activity"/>
    <property type="evidence" value="ECO:0007669"/>
    <property type="project" value="UniProtKB-EC"/>
</dbReference>
<evidence type="ECO:0000256" key="7">
    <source>
        <dbReference type="ARBA" id="ARBA00048220"/>
    </source>
</evidence>
<dbReference type="Pfam" id="PF22521">
    <property type="entry name" value="HypF_C_2"/>
    <property type="match status" value="1"/>
</dbReference>
<keyword evidence="6" id="KW-0862">Zinc</keyword>
<dbReference type="GO" id="GO:0003725">
    <property type="term" value="F:double-stranded RNA binding"/>
    <property type="evidence" value="ECO:0007669"/>
    <property type="project" value="InterPro"/>
</dbReference>
<dbReference type="Gene3D" id="3.30.110.120">
    <property type="match status" value="1"/>
</dbReference>
<dbReference type="GO" id="GO:0008270">
    <property type="term" value="F:zinc ion binding"/>
    <property type="evidence" value="ECO:0007669"/>
    <property type="project" value="UniProtKB-KW"/>
</dbReference>
<feature type="domain" description="Acylphosphatase-like" evidence="10">
    <location>
        <begin position="11"/>
        <end position="97"/>
    </location>
</feature>
<evidence type="ECO:0000313" key="12">
    <source>
        <dbReference type="EMBL" id="BAD79749.1"/>
    </source>
</evidence>
<dbReference type="InterPro" id="IPR055128">
    <property type="entry name" value="HypF_C_2"/>
</dbReference>
<dbReference type="InterPro" id="IPR036046">
    <property type="entry name" value="Acylphosphatase-like_dom_sf"/>
</dbReference>
<accession>A0A0H3K3X0</accession>
<dbReference type="Proteomes" id="UP000001175">
    <property type="component" value="Chromosome"/>
</dbReference>
<evidence type="ECO:0000256" key="2">
    <source>
        <dbReference type="ARBA" id="ARBA00008097"/>
    </source>
</evidence>
<dbReference type="PROSITE" id="PS51160">
    <property type="entry name" value="ACYLPHOSPHATASE_3"/>
    <property type="match status" value="1"/>
</dbReference>
<dbReference type="PANTHER" id="PTHR42959:SF1">
    <property type="entry name" value="CARBAMOYLTRANSFERASE HYPF"/>
    <property type="match status" value="1"/>
</dbReference>
<dbReference type="SUPFAM" id="SSF55821">
    <property type="entry name" value="YrdC/RibB"/>
    <property type="match status" value="1"/>
</dbReference>
<dbReference type="GeneID" id="72431445"/>
<dbReference type="SUPFAM" id="SSF54975">
    <property type="entry name" value="Acylphosphatase/BLUF domain-like"/>
    <property type="match status" value="1"/>
</dbReference>
<evidence type="ECO:0000259" key="10">
    <source>
        <dbReference type="PROSITE" id="PS51160"/>
    </source>
</evidence>
<dbReference type="Pfam" id="PF01300">
    <property type="entry name" value="Sua5_yciO_yrdC"/>
    <property type="match status" value="1"/>
</dbReference>
<evidence type="ECO:0000256" key="8">
    <source>
        <dbReference type="PIRNR" id="PIRNR006256"/>
    </source>
</evidence>
<dbReference type="RefSeq" id="WP_011243869.1">
    <property type="nucleotide sequence ID" value="NC_006576.1"/>
</dbReference>
<dbReference type="InterPro" id="IPR051060">
    <property type="entry name" value="Carbamoyltrans_HypF-like"/>
</dbReference>
<dbReference type="InterPro" id="IPR041440">
    <property type="entry name" value="HypF_C"/>
</dbReference>
<comment type="similarity">
    <text evidence="2 8">Belongs to the carbamoyltransferase HypF family.</text>
</comment>
<feature type="active site" evidence="9">
    <location>
        <position position="44"/>
    </location>
</feature>
<dbReference type="InterPro" id="IPR004421">
    <property type="entry name" value="Carbamoyltransferase_HypF"/>
</dbReference>
<dbReference type="EC" id="6.2.-.-" evidence="8"/>
<dbReference type="EMBL" id="AP008231">
    <property type="protein sequence ID" value="BAD79749.1"/>
    <property type="molecule type" value="Genomic_DNA"/>
</dbReference>
<name>A0A0H3K3X0_SYNP6</name>